<dbReference type="Proteomes" id="UP000092124">
    <property type="component" value="Unassembled WGS sequence"/>
</dbReference>
<reference evidence="1 2" key="1">
    <citation type="submission" date="2016-06" db="EMBL/GenBank/DDBJ databases">
        <title>The Draft Genome Sequence and Annotation of the Desert Woodrat Neotoma lepida.</title>
        <authorList>
            <person name="Campbell M."/>
            <person name="Oakeson K.F."/>
            <person name="Yandell M."/>
            <person name="Halpert J.R."/>
            <person name="Dearing D."/>
        </authorList>
    </citation>
    <scope>NUCLEOTIDE SEQUENCE [LARGE SCALE GENOMIC DNA]</scope>
    <source>
        <strain evidence="1">417</strain>
        <tissue evidence="1">Liver</tissue>
    </source>
</reference>
<dbReference type="AlphaFoldDB" id="A0A1A6H5Q8"/>
<dbReference type="STRING" id="56216.A0A1A6H5Q8"/>
<protein>
    <submittedName>
        <fullName evidence="1">Uncharacterized protein</fullName>
    </submittedName>
</protein>
<dbReference type="Gene3D" id="3.60.21.10">
    <property type="match status" value="1"/>
</dbReference>
<keyword evidence="2" id="KW-1185">Reference proteome</keyword>
<dbReference type="SUPFAM" id="SSF56300">
    <property type="entry name" value="Metallo-dependent phosphatases"/>
    <property type="match status" value="1"/>
</dbReference>
<feature type="non-terminal residue" evidence="1">
    <location>
        <position position="103"/>
    </location>
</feature>
<name>A0A1A6H5Q8_NEOLE</name>
<accession>A0A1A6H5Q8</accession>
<dbReference type="InterPro" id="IPR029052">
    <property type="entry name" value="Metallo-depent_PP-like"/>
</dbReference>
<evidence type="ECO:0000313" key="2">
    <source>
        <dbReference type="Proteomes" id="UP000092124"/>
    </source>
</evidence>
<comment type="caution">
    <text evidence="1">The sequence shown here is derived from an EMBL/GenBank/DDBJ whole genome shotgun (WGS) entry which is preliminary data.</text>
</comment>
<sequence length="103" mass="11445">MAEQISLERYLKQPGDLCDLLFGRADSAASINANNSILKFICRAHELVLEGLEFLFDKVVTVLSNYCYYGNTVSILVSNDVNMREPKLPWAVTASAHGIPPRT</sequence>
<dbReference type="EMBL" id="LZPO01044995">
    <property type="protein sequence ID" value="OBS73651.1"/>
    <property type="molecule type" value="Genomic_DNA"/>
</dbReference>
<proteinExistence type="predicted"/>
<organism evidence="1 2">
    <name type="scientific">Neotoma lepida</name>
    <name type="common">Desert woodrat</name>
    <dbReference type="NCBI Taxonomy" id="56216"/>
    <lineage>
        <taxon>Eukaryota</taxon>
        <taxon>Metazoa</taxon>
        <taxon>Chordata</taxon>
        <taxon>Craniata</taxon>
        <taxon>Vertebrata</taxon>
        <taxon>Euteleostomi</taxon>
        <taxon>Mammalia</taxon>
        <taxon>Eutheria</taxon>
        <taxon>Euarchontoglires</taxon>
        <taxon>Glires</taxon>
        <taxon>Rodentia</taxon>
        <taxon>Myomorpha</taxon>
        <taxon>Muroidea</taxon>
        <taxon>Cricetidae</taxon>
        <taxon>Neotominae</taxon>
        <taxon>Neotoma</taxon>
    </lineage>
</organism>
<evidence type="ECO:0000313" key="1">
    <source>
        <dbReference type="EMBL" id="OBS73651.1"/>
    </source>
</evidence>
<gene>
    <name evidence="1" type="ORF">A6R68_15811</name>
</gene>